<evidence type="ECO:0000259" key="3">
    <source>
        <dbReference type="Pfam" id="PF02517"/>
    </source>
</evidence>
<dbReference type="InterPro" id="IPR052710">
    <property type="entry name" value="CAAX_protease"/>
</dbReference>
<evidence type="ECO:0000313" key="5">
    <source>
        <dbReference type="Proteomes" id="UP000305100"/>
    </source>
</evidence>
<feature type="transmembrane region" description="Helical" evidence="2">
    <location>
        <begin position="98"/>
        <end position="117"/>
    </location>
</feature>
<comment type="similarity">
    <text evidence="1">Belongs to the UPF0177 family.</text>
</comment>
<feature type="transmembrane region" description="Helical" evidence="2">
    <location>
        <begin position="26"/>
        <end position="47"/>
    </location>
</feature>
<accession>A0A5R9CZW0</accession>
<name>A0A5R9CZW0_9LACO</name>
<dbReference type="InterPro" id="IPR003675">
    <property type="entry name" value="Rce1/LyrA-like_dom"/>
</dbReference>
<dbReference type="EMBL" id="VBSX01000003">
    <property type="protein sequence ID" value="TLQ20763.1"/>
    <property type="molecule type" value="Genomic_DNA"/>
</dbReference>
<feature type="domain" description="CAAX prenyl protease 2/Lysostaphin resistance protein A-like" evidence="3">
    <location>
        <begin position="133"/>
        <end position="228"/>
    </location>
</feature>
<dbReference type="GO" id="GO:0004175">
    <property type="term" value="F:endopeptidase activity"/>
    <property type="evidence" value="ECO:0007669"/>
    <property type="project" value="UniProtKB-ARBA"/>
</dbReference>
<dbReference type="GO" id="GO:0006508">
    <property type="term" value="P:proteolysis"/>
    <property type="evidence" value="ECO:0007669"/>
    <property type="project" value="UniProtKB-KW"/>
</dbReference>
<feature type="transmembrane region" description="Helical" evidence="2">
    <location>
        <begin position="163"/>
        <end position="183"/>
    </location>
</feature>
<keyword evidence="4" id="KW-0482">Metalloprotease</keyword>
<keyword evidence="4" id="KW-0645">Protease</keyword>
<comment type="caution">
    <text evidence="4">The sequence shown here is derived from an EMBL/GenBank/DDBJ whole genome shotgun (WGS) entry which is preliminary data.</text>
</comment>
<dbReference type="PANTHER" id="PTHR36435">
    <property type="entry name" value="SLR1288 PROTEIN"/>
    <property type="match status" value="1"/>
</dbReference>
<keyword evidence="2" id="KW-0472">Membrane</keyword>
<evidence type="ECO:0000256" key="2">
    <source>
        <dbReference type="SAM" id="Phobius"/>
    </source>
</evidence>
<dbReference type="PANTHER" id="PTHR36435:SF1">
    <property type="entry name" value="CAAX AMINO TERMINAL PROTEASE FAMILY PROTEIN"/>
    <property type="match status" value="1"/>
</dbReference>
<dbReference type="Proteomes" id="UP000305100">
    <property type="component" value="Unassembled WGS sequence"/>
</dbReference>
<keyword evidence="2" id="KW-1133">Transmembrane helix</keyword>
<organism evidence="4 5">
    <name type="scientific">Lentilactobacillus parafarraginis</name>
    <dbReference type="NCBI Taxonomy" id="390842"/>
    <lineage>
        <taxon>Bacteria</taxon>
        <taxon>Bacillati</taxon>
        <taxon>Bacillota</taxon>
        <taxon>Bacilli</taxon>
        <taxon>Lactobacillales</taxon>
        <taxon>Lactobacillaceae</taxon>
        <taxon>Lentilactobacillus</taxon>
    </lineage>
</organism>
<dbReference type="GO" id="GO:0008237">
    <property type="term" value="F:metallopeptidase activity"/>
    <property type="evidence" value="ECO:0007669"/>
    <property type="project" value="UniProtKB-KW"/>
</dbReference>
<evidence type="ECO:0000313" key="4">
    <source>
        <dbReference type="EMBL" id="TLQ20763.1"/>
    </source>
</evidence>
<dbReference type="Pfam" id="PF02517">
    <property type="entry name" value="Rce1-like"/>
    <property type="match status" value="1"/>
</dbReference>
<keyword evidence="4" id="KW-0378">Hydrolase</keyword>
<keyword evidence="2" id="KW-0812">Transmembrane</keyword>
<proteinExistence type="inferred from homology"/>
<gene>
    <name evidence="4" type="ORF">FEZ41_01715</name>
</gene>
<evidence type="ECO:0000256" key="1">
    <source>
        <dbReference type="ARBA" id="ARBA00009067"/>
    </source>
</evidence>
<reference evidence="4 5" key="1">
    <citation type="submission" date="2019-05" db="EMBL/GenBank/DDBJ databases">
        <title>The metagenome of a microbial culture collection derived from dairy environment covers the genomic content of the human microbiome.</title>
        <authorList>
            <person name="Roder T."/>
            <person name="Wuthrich D."/>
            <person name="Sattari Z."/>
            <person name="Von Ah U."/>
            <person name="Bar C."/>
            <person name="Ronchi F."/>
            <person name="Macpherson A.J."/>
            <person name="Ganal-Vonarburg S.C."/>
            <person name="Bruggmann R."/>
            <person name="Vergeres G."/>
        </authorList>
    </citation>
    <scope>NUCLEOTIDE SEQUENCE [LARGE SCALE GENOMIC DNA]</scope>
    <source>
        <strain evidence="4 5">FAM 1079</strain>
    </source>
</reference>
<feature type="transmembrane region" description="Helical" evidence="2">
    <location>
        <begin position="59"/>
        <end position="78"/>
    </location>
</feature>
<dbReference type="GO" id="GO:0080120">
    <property type="term" value="P:CAAX-box protein maturation"/>
    <property type="evidence" value="ECO:0007669"/>
    <property type="project" value="UniProtKB-ARBA"/>
</dbReference>
<feature type="transmembrane region" description="Helical" evidence="2">
    <location>
        <begin position="189"/>
        <end position="211"/>
    </location>
</feature>
<protein>
    <submittedName>
        <fullName evidence="4">CPBP family intramembrane metalloprotease</fullName>
    </submittedName>
</protein>
<dbReference type="AlphaFoldDB" id="A0A5R9CZW0"/>
<dbReference type="OrthoDB" id="1437285at2"/>
<sequence>MLDFKQSIDRESEGLEVEKSWTQTNIYLHFCLFFAMWIAARLCIALIENQIPIGLTTDLMEVAFKTAIMVGLAVIWLNRNQRGLWLENRKLYQFEFPVVFWLLLALFIGYLGIDMWVKFHGFHFHSNVINSGQFFGSTICAGVTEELLFRGFFMNSLLKHHSFWPANIIQVILFQLSHVPLYLIEGLSLMGWFSNVLTVVPLGLIFGWIFYRSKSLWPSTILHCVWDAGILLFLS</sequence>